<organism evidence="2 3">
    <name type="scientific">Acinetobacter gerneri DSM 14967 = CIP 107464 = MTCC 9824</name>
    <dbReference type="NCBI Taxonomy" id="1120926"/>
    <lineage>
        <taxon>Bacteria</taxon>
        <taxon>Pseudomonadati</taxon>
        <taxon>Pseudomonadota</taxon>
        <taxon>Gammaproteobacteria</taxon>
        <taxon>Moraxellales</taxon>
        <taxon>Moraxellaceae</taxon>
        <taxon>Acinetobacter</taxon>
    </lineage>
</organism>
<proteinExistence type="predicted"/>
<protein>
    <recommendedName>
        <fullName evidence="4">Outer membrane lipoprotein-sorting protein</fullName>
    </recommendedName>
</protein>
<evidence type="ECO:0000313" key="2">
    <source>
        <dbReference type="EMBL" id="ENV32698.1"/>
    </source>
</evidence>
<feature type="chain" id="PRO_5004138014" description="Outer membrane lipoprotein-sorting protein" evidence="1">
    <location>
        <begin position="35"/>
        <end position="241"/>
    </location>
</feature>
<dbReference type="Proteomes" id="UP000013117">
    <property type="component" value="Unassembled WGS sequence"/>
</dbReference>
<dbReference type="eggNOG" id="ENOG5032TU4">
    <property type="taxonomic scope" value="Bacteria"/>
</dbReference>
<name>N8ZLP4_9GAMM</name>
<evidence type="ECO:0000256" key="1">
    <source>
        <dbReference type="SAM" id="SignalP"/>
    </source>
</evidence>
<dbReference type="AlphaFoldDB" id="N8ZLP4"/>
<dbReference type="EMBL" id="APPN01000073">
    <property type="protein sequence ID" value="ENV32698.1"/>
    <property type="molecule type" value="Genomic_DNA"/>
</dbReference>
<dbReference type="HOGENOM" id="CLU_1149904_0_0_6"/>
<comment type="caution">
    <text evidence="2">The sequence shown here is derived from an EMBL/GenBank/DDBJ whole genome shotgun (WGS) entry which is preliminary data.</text>
</comment>
<keyword evidence="1" id="KW-0732">Signal</keyword>
<feature type="signal peptide" evidence="1">
    <location>
        <begin position="1"/>
        <end position="34"/>
    </location>
</feature>
<dbReference type="PATRIC" id="fig|1120926.3.peg.3116"/>
<gene>
    <name evidence="2" type="ORF">F960_03205</name>
</gene>
<evidence type="ECO:0008006" key="4">
    <source>
        <dbReference type="Google" id="ProtNLM"/>
    </source>
</evidence>
<evidence type="ECO:0000313" key="3">
    <source>
        <dbReference type="Proteomes" id="UP000013117"/>
    </source>
</evidence>
<accession>N8ZLP4</accession>
<reference evidence="2 3" key="1">
    <citation type="submission" date="2013-02" db="EMBL/GenBank/DDBJ databases">
        <title>The Genome Sequence of Acinetobacter gerneri CIP 107464.</title>
        <authorList>
            <consortium name="The Broad Institute Genome Sequencing Platform"/>
            <consortium name="The Broad Institute Genome Sequencing Center for Infectious Disease"/>
            <person name="Cerqueira G."/>
            <person name="Feldgarden M."/>
            <person name="Courvalin P."/>
            <person name="Perichon B."/>
            <person name="Grillot-Courvalin C."/>
            <person name="Clermont D."/>
            <person name="Rocha E."/>
            <person name="Yoon E.-J."/>
            <person name="Nemec A."/>
            <person name="Walker B."/>
            <person name="Young S.K."/>
            <person name="Zeng Q."/>
            <person name="Gargeya S."/>
            <person name="Fitzgerald M."/>
            <person name="Haas B."/>
            <person name="Abouelleil A."/>
            <person name="Alvarado L."/>
            <person name="Arachchi H.M."/>
            <person name="Berlin A.M."/>
            <person name="Chapman S.B."/>
            <person name="Dewar J."/>
            <person name="Goldberg J."/>
            <person name="Griggs A."/>
            <person name="Gujja S."/>
            <person name="Hansen M."/>
            <person name="Howarth C."/>
            <person name="Imamovic A."/>
            <person name="Larimer J."/>
            <person name="McCowan C."/>
            <person name="Murphy C."/>
            <person name="Neiman D."/>
            <person name="Pearson M."/>
            <person name="Priest M."/>
            <person name="Roberts A."/>
            <person name="Saif S."/>
            <person name="Shea T."/>
            <person name="Sisk P."/>
            <person name="Sykes S."/>
            <person name="Wortman J."/>
            <person name="Nusbaum C."/>
            <person name="Birren B."/>
        </authorList>
    </citation>
    <scope>NUCLEOTIDE SEQUENCE [LARGE SCALE GENOMIC DNA]</scope>
    <source>
        <strain evidence="2 3">CIP 107464</strain>
    </source>
</reference>
<sequence length="241" mass="27842">MVKLIDILTMQKLLVNKTLLSMLLTAGLCLDAHAAVATHTPNQKSLKFEHVFKSQGEPKALYFQSQFYSAADGRKHNLQVWRDGELHLRRKTDQAIDTYVIRDKANLNAYQMIVVDYNKRVTTKINRNNLIHLGEFNDWFDMSHGLRHPKGEYQLHLGKAPQASLKTFAPCQWYVLSQGKVQHHICWSEKDRIPLVIWDNAKSMAVWQVTTLNRQPIKKDVFTMHDAGFMRNDANADIEND</sequence>
<keyword evidence="3" id="KW-1185">Reference proteome</keyword>